<dbReference type="GO" id="GO:0016075">
    <property type="term" value="P:rRNA catabolic process"/>
    <property type="evidence" value="ECO:0007669"/>
    <property type="project" value="TreeGrafter"/>
</dbReference>
<accession>A0A0U3R5X9</accession>
<sequence length="108" mass="11701">MNRGELWTVSGGTDAQKPRPALIIQDDLFAASKSITLLPLTSQLTDAPLLRLTVEPGQLTGLERVSQIMVDKLTTVRRANVGQRMGRVDAKTMVAVEQSLAVFLGLGR</sequence>
<dbReference type="PANTHER" id="PTHR33988:SF1">
    <property type="entry name" value="ENDORIBONUCLEASE MAZF7-RELATED"/>
    <property type="match status" value="1"/>
</dbReference>
<evidence type="ECO:0000313" key="3">
    <source>
        <dbReference type="EMBL" id="ALV40609.1"/>
    </source>
</evidence>
<evidence type="ECO:0000256" key="2">
    <source>
        <dbReference type="ARBA" id="ARBA00022649"/>
    </source>
</evidence>
<dbReference type="GO" id="GO:0003677">
    <property type="term" value="F:DNA binding"/>
    <property type="evidence" value="ECO:0007669"/>
    <property type="project" value="InterPro"/>
</dbReference>
<proteinExistence type="inferred from homology"/>
<keyword evidence="2" id="KW-1277">Toxin-antitoxin system</keyword>
<dbReference type="Proteomes" id="UP000065151">
    <property type="component" value="Chromosome"/>
</dbReference>
<dbReference type="AlphaFoldDB" id="A0A0U3R5X9"/>
<evidence type="ECO:0000256" key="1">
    <source>
        <dbReference type="ARBA" id="ARBA00007521"/>
    </source>
</evidence>
<reference evidence="3 4" key="1">
    <citation type="submission" date="2015-12" db="EMBL/GenBank/DDBJ databases">
        <authorList>
            <person name="Shamseldin A."/>
            <person name="Moawad H."/>
            <person name="Abd El-Rahim W.M."/>
            <person name="Sadowsky M.J."/>
        </authorList>
    </citation>
    <scope>NUCLEOTIDE SEQUENCE [LARGE SCALE GENOMIC DNA]</scope>
    <source>
        <strain evidence="3 4">Ar51</strain>
    </source>
</reference>
<dbReference type="RefSeq" id="WP_058929779.1">
    <property type="nucleotide sequence ID" value="NZ_CP013747.1"/>
</dbReference>
<dbReference type="Pfam" id="PF02452">
    <property type="entry name" value="PemK_toxin"/>
    <property type="match status" value="1"/>
</dbReference>
<comment type="similarity">
    <text evidence="1">Belongs to the PemK/MazF family.</text>
</comment>
<name>A0A0U3R5X9_9MICC</name>
<organism evidence="3">
    <name type="scientific">Pseudarthrobacter sulfonivorans</name>
    <dbReference type="NCBI Taxonomy" id="121292"/>
    <lineage>
        <taxon>Bacteria</taxon>
        <taxon>Bacillati</taxon>
        <taxon>Actinomycetota</taxon>
        <taxon>Actinomycetes</taxon>
        <taxon>Micrococcales</taxon>
        <taxon>Micrococcaceae</taxon>
        <taxon>Pseudarthrobacter</taxon>
    </lineage>
</organism>
<dbReference type="GO" id="GO:0004521">
    <property type="term" value="F:RNA endonuclease activity"/>
    <property type="evidence" value="ECO:0007669"/>
    <property type="project" value="TreeGrafter"/>
</dbReference>
<dbReference type="KEGG" id="psul:AU252_05015"/>
<dbReference type="InterPro" id="IPR003477">
    <property type="entry name" value="PemK-like"/>
</dbReference>
<dbReference type="InterPro" id="IPR011067">
    <property type="entry name" value="Plasmid_toxin/cell-grow_inhib"/>
</dbReference>
<protein>
    <submittedName>
        <fullName evidence="3">Growth inhibitor PemK</fullName>
    </submittedName>
</protein>
<dbReference type="EMBL" id="CP013747">
    <property type="protein sequence ID" value="ALV40609.1"/>
    <property type="molecule type" value="Genomic_DNA"/>
</dbReference>
<dbReference type="PANTHER" id="PTHR33988">
    <property type="entry name" value="ENDORIBONUCLEASE MAZF-RELATED"/>
    <property type="match status" value="1"/>
</dbReference>
<gene>
    <name evidence="3" type="ORF">AU252_05015</name>
</gene>
<dbReference type="Gene3D" id="2.30.30.110">
    <property type="match status" value="1"/>
</dbReference>
<dbReference type="SUPFAM" id="SSF50118">
    <property type="entry name" value="Cell growth inhibitor/plasmid maintenance toxic component"/>
    <property type="match status" value="1"/>
</dbReference>
<dbReference type="GO" id="GO:0006402">
    <property type="term" value="P:mRNA catabolic process"/>
    <property type="evidence" value="ECO:0007669"/>
    <property type="project" value="TreeGrafter"/>
</dbReference>
<dbReference type="STRING" id="121292.AU252_05015"/>
<evidence type="ECO:0000313" key="4">
    <source>
        <dbReference type="Proteomes" id="UP000065151"/>
    </source>
</evidence>